<keyword evidence="14" id="KW-1185">Reference proteome</keyword>
<keyword evidence="8" id="KW-0198">Cysteine biosynthesis</keyword>
<evidence type="ECO:0000256" key="1">
    <source>
        <dbReference type="ARBA" id="ARBA00001933"/>
    </source>
</evidence>
<dbReference type="NCBIfam" id="TIGR01139">
    <property type="entry name" value="cysK"/>
    <property type="match status" value="1"/>
</dbReference>
<accession>A0A7H1NUP6</accession>
<evidence type="ECO:0000259" key="12">
    <source>
        <dbReference type="Pfam" id="PF00291"/>
    </source>
</evidence>
<dbReference type="GO" id="GO:0005737">
    <property type="term" value="C:cytoplasm"/>
    <property type="evidence" value="ECO:0007669"/>
    <property type="project" value="UniProtKB-ARBA"/>
</dbReference>
<evidence type="ECO:0000256" key="4">
    <source>
        <dbReference type="ARBA" id="ARBA00012681"/>
    </source>
</evidence>
<evidence type="ECO:0000256" key="6">
    <source>
        <dbReference type="ARBA" id="ARBA00022679"/>
    </source>
</evidence>
<dbReference type="PANTHER" id="PTHR10314">
    <property type="entry name" value="CYSTATHIONINE BETA-SYNTHASE"/>
    <property type="match status" value="1"/>
</dbReference>
<keyword evidence="5" id="KW-0028">Amino-acid biosynthesis</keyword>
<protein>
    <recommendedName>
        <fullName evidence="4">cysteine synthase</fullName>
        <ecNumber evidence="4">2.5.1.47</ecNumber>
    </recommendedName>
</protein>
<evidence type="ECO:0000256" key="9">
    <source>
        <dbReference type="ARBA" id="ARBA00047931"/>
    </source>
</evidence>
<organism evidence="13 14">
    <name type="scientific">Entomobacter blattae</name>
    <dbReference type="NCBI Taxonomy" id="2762277"/>
    <lineage>
        <taxon>Bacteria</taxon>
        <taxon>Pseudomonadati</taxon>
        <taxon>Pseudomonadota</taxon>
        <taxon>Alphaproteobacteria</taxon>
        <taxon>Acetobacterales</taxon>
        <taxon>Acetobacteraceae</taxon>
        <taxon>Entomobacter</taxon>
    </lineage>
</organism>
<dbReference type="EMBL" id="CP060244">
    <property type="protein sequence ID" value="QNT79506.1"/>
    <property type="molecule type" value="Genomic_DNA"/>
</dbReference>
<dbReference type="GO" id="GO:0006535">
    <property type="term" value="P:cysteine biosynthetic process from serine"/>
    <property type="evidence" value="ECO:0007669"/>
    <property type="project" value="InterPro"/>
</dbReference>
<dbReference type="InterPro" id="IPR005859">
    <property type="entry name" value="CysK"/>
</dbReference>
<comment type="catalytic activity">
    <reaction evidence="9">
        <text>O-acetyl-L-serine + hydrogen sulfide = L-cysteine + acetate</text>
        <dbReference type="Rhea" id="RHEA:14829"/>
        <dbReference type="ChEBI" id="CHEBI:29919"/>
        <dbReference type="ChEBI" id="CHEBI:30089"/>
        <dbReference type="ChEBI" id="CHEBI:35235"/>
        <dbReference type="ChEBI" id="CHEBI:58340"/>
        <dbReference type="EC" id="2.5.1.47"/>
    </reaction>
</comment>
<feature type="binding site" evidence="10">
    <location>
        <position position="285"/>
    </location>
    <ligand>
        <name>pyridoxal 5'-phosphate</name>
        <dbReference type="ChEBI" id="CHEBI:597326"/>
    </ligand>
</feature>
<evidence type="ECO:0000256" key="8">
    <source>
        <dbReference type="ARBA" id="ARBA00023192"/>
    </source>
</evidence>
<gene>
    <name evidence="13" type="primary">cysK1</name>
    <name evidence="13" type="ORF">JGUZn3_23050</name>
</gene>
<dbReference type="Gene3D" id="3.40.50.1100">
    <property type="match status" value="2"/>
</dbReference>
<dbReference type="SUPFAM" id="SSF53686">
    <property type="entry name" value="Tryptophan synthase beta subunit-like PLP-dependent enzymes"/>
    <property type="match status" value="1"/>
</dbReference>
<dbReference type="InterPro" id="IPR036052">
    <property type="entry name" value="TrpB-like_PALP_sf"/>
</dbReference>
<feature type="domain" description="Tryptophan synthase beta chain-like PALP" evidence="12">
    <location>
        <begin position="24"/>
        <end position="312"/>
    </location>
</feature>
<evidence type="ECO:0000256" key="11">
    <source>
        <dbReference type="PIRSR" id="PIRSR605856-51"/>
    </source>
</evidence>
<feature type="modified residue" description="N6-(pyridoxal phosphate)lysine" evidence="11">
    <location>
        <position position="62"/>
    </location>
</feature>
<comment type="pathway">
    <text evidence="2">Amino-acid biosynthesis; L-cysteine biosynthesis; L-cysteine from L-serine: step 2/2.</text>
</comment>
<dbReference type="NCBIfam" id="TIGR01136">
    <property type="entry name" value="cysKM"/>
    <property type="match status" value="1"/>
</dbReference>
<evidence type="ECO:0000313" key="14">
    <source>
        <dbReference type="Proteomes" id="UP000516349"/>
    </source>
</evidence>
<dbReference type="Proteomes" id="UP000516349">
    <property type="component" value="Chromosome"/>
</dbReference>
<dbReference type="FunFam" id="3.40.50.1100:FF:000067">
    <property type="entry name" value="Cysteine synthase"/>
    <property type="match status" value="1"/>
</dbReference>
<evidence type="ECO:0000256" key="2">
    <source>
        <dbReference type="ARBA" id="ARBA00004962"/>
    </source>
</evidence>
<evidence type="ECO:0000256" key="3">
    <source>
        <dbReference type="ARBA" id="ARBA00007103"/>
    </source>
</evidence>
<comment type="cofactor">
    <cofactor evidence="1 10">
        <name>pyridoxal 5'-phosphate</name>
        <dbReference type="ChEBI" id="CHEBI:597326"/>
    </cofactor>
</comment>
<dbReference type="EC" id="2.5.1.47" evidence="4"/>
<keyword evidence="6 13" id="KW-0808">Transferase</keyword>
<evidence type="ECO:0000256" key="10">
    <source>
        <dbReference type="PIRSR" id="PIRSR605856-50"/>
    </source>
</evidence>
<evidence type="ECO:0000256" key="7">
    <source>
        <dbReference type="ARBA" id="ARBA00022898"/>
    </source>
</evidence>
<keyword evidence="7 10" id="KW-0663">Pyridoxal phosphate</keyword>
<feature type="binding site" evidence="10">
    <location>
        <position position="93"/>
    </location>
    <ligand>
        <name>pyridoxal 5'-phosphate</name>
        <dbReference type="ChEBI" id="CHEBI:597326"/>
    </ligand>
</feature>
<feature type="binding site" evidence="10">
    <location>
        <begin position="197"/>
        <end position="201"/>
    </location>
    <ligand>
        <name>pyridoxal 5'-phosphate</name>
        <dbReference type="ChEBI" id="CHEBI:597326"/>
    </ligand>
</feature>
<dbReference type="CDD" id="cd01561">
    <property type="entry name" value="CBS_like"/>
    <property type="match status" value="1"/>
</dbReference>
<evidence type="ECO:0000256" key="5">
    <source>
        <dbReference type="ARBA" id="ARBA00022605"/>
    </source>
</evidence>
<dbReference type="InterPro" id="IPR001926">
    <property type="entry name" value="TrpB-like_PALP"/>
</dbReference>
<reference evidence="13 14" key="1">
    <citation type="submission" date="2020-08" db="EMBL/GenBank/DDBJ databases">
        <title>Complete genome sequence of Entomobacter blattae G55GP.</title>
        <authorList>
            <person name="Poehlein A."/>
            <person name="Guzman J."/>
            <person name="Daniel R."/>
            <person name="Vilcinskas A."/>
        </authorList>
    </citation>
    <scope>NUCLEOTIDE SEQUENCE [LARGE SCALE GENOMIC DNA]</scope>
    <source>
        <strain evidence="13 14">G55GP</strain>
    </source>
</reference>
<dbReference type="GO" id="GO:0004124">
    <property type="term" value="F:cysteine synthase activity"/>
    <property type="evidence" value="ECO:0007669"/>
    <property type="project" value="UniProtKB-EC"/>
</dbReference>
<sequence length="328" mass="34646">MTGSSPDNRFGFAPPRGKIYNSILETVGGTPLVALPHLTKEENLKAKLLVKLEFFNPLASVKDRIAVAMVLDAEEKGLIHPGKSVIVEPTSGNTGIGLSFVAAARGYRIIVVMPDGASIERRKMMRLLDAQLELTPGKLGMSGAIARAKEIMAQTPNSWMPKQFENPVNVDVHEETTAREIWEDTKGAVDIVVAGIGTGGTATGIAKGLRPRKSDIRIYGIEPAESSVLNGEAAGPHGIQGIGAGFKPVILDTSLLDGVLRVSEREALAASRRCARLEGIPVGISSGAAIHAAIDLAKKEDNAGKTIVAIIPSFAERYLSTPLFTGLG</sequence>
<dbReference type="AlphaFoldDB" id="A0A7H1NUP6"/>
<dbReference type="Pfam" id="PF00291">
    <property type="entry name" value="PALP"/>
    <property type="match status" value="1"/>
</dbReference>
<dbReference type="KEGG" id="ebla:JGUZn3_23050"/>
<proteinExistence type="inferred from homology"/>
<dbReference type="InterPro" id="IPR050214">
    <property type="entry name" value="Cys_Synth/Cystath_Beta-Synth"/>
</dbReference>
<dbReference type="InterPro" id="IPR005856">
    <property type="entry name" value="Cys_synth"/>
</dbReference>
<dbReference type="RefSeq" id="WP_203413660.1">
    <property type="nucleotide sequence ID" value="NZ_CP060244.1"/>
</dbReference>
<evidence type="ECO:0000313" key="13">
    <source>
        <dbReference type="EMBL" id="QNT79506.1"/>
    </source>
</evidence>
<name>A0A7H1NUP6_9PROT</name>
<comment type="similarity">
    <text evidence="3">Belongs to the cysteine synthase/cystathionine beta-synthase family.</text>
</comment>